<gene>
    <name evidence="8" type="ORF">GQR91_04470</name>
    <name evidence="9" type="ORF">SAMN05216557_101922</name>
</gene>
<keyword evidence="10" id="KW-1185">Reference proteome</keyword>
<sequence length="232" mass="23321">MAASTTFDSTLSQLGIARSGGTTGTSAATATKNKSTMDQSDFLKLMTTQLKNQDPFSPVDNTQMVAQMAQFSSVAGISEMNQTLSSIMTKLNGTTTSDALSYVGKTVLTEGGTAFPRSSGGIAGAVELGAAASDVTVTIADKNGAVLKTLTMANKPAGTSTFDWDGITDDGQTAGAGPYKVTLSALNNGVAVSAKPLVWAPVESVSLPSGGTPVLSVTGLGQVALSAVRSVG</sequence>
<evidence type="ECO:0000256" key="2">
    <source>
        <dbReference type="ARBA" id="ARBA00016013"/>
    </source>
</evidence>
<evidence type="ECO:0000313" key="11">
    <source>
        <dbReference type="Proteomes" id="UP000436801"/>
    </source>
</evidence>
<dbReference type="EMBL" id="FNBI01000001">
    <property type="protein sequence ID" value="SDE88560.1"/>
    <property type="molecule type" value="Genomic_DNA"/>
</dbReference>
<evidence type="ECO:0000256" key="5">
    <source>
        <dbReference type="RuleBase" id="RU362076"/>
    </source>
</evidence>
<protein>
    <recommendedName>
        <fullName evidence="2 5">Basal-body rod modification protein FlgD</fullName>
    </recommendedName>
</protein>
<dbReference type="Pfam" id="PF13861">
    <property type="entry name" value="FLgD_tudor"/>
    <property type="match status" value="1"/>
</dbReference>
<comment type="function">
    <text evidence="4 5">Required for flagellar hook formation. May act as a scaffolding protein.</text>
</comment>
<dbReference type="AlphaFoldDB" id="A0A1G7GKA2"/>
<organism evidence="9 10">
    <name type="scientific">Sphingomonas carotinifaciens</name>
    <dbReference type="NCBI Taxonomy" id="1166323"/>
    <lineage>
        <taxon>Bacteria</taxon>
        <taxon>Pseudomonadati</taxon>
        <taxon>Pseudomonadota</taxon>
        <taxon>Alphaproteobacteria</taxon>
        <taxon>Sphingomonadales</taxon>
        <taxon>Sphingomonadaceae</taxon>
        <taxon>Sphingomonas</taxon>
    </lineage>
</organism>
<keyword evidence="9" id="KW-0966">Cell projection</keyword>
<proteinExistence type="inferred from homology"/>
<keyword evidence="9" id="KW-0282">Flagellum</keyword>
<evidence type="ECO:0000259" key="6">
    <source>
        <dbReference type="Pfam" id="PF13860"/>
    </source>
</evidence>
<dbReference type="GO" id="GO:0044781">
    <property type="term" value="P:bacterial-type flagellum organization"/>
    <property type="evidence" value="ECO:0007669"/>
    <property type="project" value="UniProtKB-UniRule"/>
</dbReference>
<evidence type="ECO:0000313" key="8">
    <source>
        <dbReference type="EMBL" id="MWC42914.1"/>
    </source>
</evidence>
<reference evidence="9 10" key="1">
    <citation type="submission" date="2016-10" db="EMBL/GenBank/DDBJ databases">
        <authorList>
            <person name="Varghese N."/>
            <person name="Submissions S."/>
        </authorList>
    </citation>
    <scope>NUCLEOTIDE SEQUENCE [LARGE SCALE GENOMIC DNA]</scope>
    <source>
        <strain evidence="9 10">S7-754</strain>
    </source>
</reference>
<reference evidence="8 11" key="2">
    <citation type="submission" date="2019-12" db="EMBL/GenBank/DDBJ databases">
        <authorList>
            <person name="Zheng J."/>
        </authorList>
    </citation>
    <scope>NUCLEOTIDE SEQUENCE [LARGE SCALE GENOMIC DNA]</scope>
    <source>
        <strain evidence="8 11">DSM 27347</strain>
    </source>
</reference>
<evidence type="ECO:0000313" key="10">
    <source>
        <dbReference type="Proteomes" id="UP000323502"/>
    </source>
</evidence>
<dbReference type="OrthoDB" id="9785233at2"/>
<dbReference type="EMBL" id="WSUT01000005">
    <property type="protein sequence ID" value="MWC42914.1"/>
    <property type="molecule type" value="Genomic_DNA"/>
</dbReference>
<dbReference type="Pfam" id="PF13860">
    <property type="entry name" value="FlgD_ig"/>
    <property type="match status" value="1"/>
</dbReference>
<evidence type="ECO:0000256" key="1">
    <source>
        <dbReference type="ARBA" id="ARBA00010577"/>
    </source>
</evidence>
<keyword evidence="3 5" id="KW-1005">Bacterial flagellum biogenesis</keyword>
<evidence type="ECO:0000313" key="9">
    <source>
        <dbReference type="EMBL" id="SDE88560.1"/>
    </source>
</evidence>
<evidence type="ECO:0000259" key="7">
    <source>
        <dbReference type="Pfam" id="PF13861"/>
    </source>
</evidence>
<dbReference type="Gene3D" id="2.30.30.910">
    <property type="match status" value="1"/>
</dbReference>
<dbReference type="InterPro" id="IPR025965">
    <property type="entry name" value="FlgD/Vpr_Ig-like"/>
</dbReference>
<feature type="domain" description="FlgD Tudor-like" evidence="7">
    <location>
        <begin position="98"/>
        <end position="229"/>
    </location>
</feature>
<dbReference type="Proteomes" id="UP000323502">
    <property type="component" value="Unassembled WGS sequence"/>
</dbReference>
<keyword evidence="9" id="KW-0969">Cilium</keyword>
<dbReference type="Proteomes" id="UP000436801">
    <property type="component" value="Unassembled WGS sequence"/>
</dbReference>
<evidence type="ECO:0000256" key="3">
    <source>
        <dbReference type="ARBA" id="ARBA00022795"/>
    </source>
</evidence>
<dbReference type="Pfam" id="PF03963">
    <property type="entry name" value="FlgD"/>
    <property type="match status" value="1"/>
</dbReference>
<dbReference type="InterPro" id="IPR005648">
    <property type="entry name" value="FlgD"/>
</dbReference>
<dbReference type="InterPro" id="IPR025963">
    <property type="entry name" value="FLgD_Tudor"/>
</dbReference>
<comment type="similarity">
    <text evidence="1 5">Belongs to the FlgD family.</text>
</comment>
<dbReference type="RefSeq" id="WP_149681314.1">
    <property type="nucleotide sequence ID" value="NZ_FNBI01000001.1"/>
</dbReference>
<name>A0A1G7GKA2_9SPHN</name>
<dbReference type="Gene3D" id="2.60.40.4070">
    <property type="match status" value="1"/>
</dbReference>
<accession>A0A1G7GKA2</accession>
<evidence type="ECO:0000256" key="4">
    <source>
        <dbReference type="ARBA" id="ARBA00024746"/>
    </source>
</evidence>
<feature type="domain" description="FlgD/Vpr Ig-like" evidence="6">
    <location>
        <begin position="118"/>
        <end position="188"/>
    </location>
</feature>